<dbReference type="InterPro" id="IPR050905">
    <property type="entry name" value="Plant_NBS-LRR"/>
</dbReference>
<evidence type="ECO:0000259" key="2">
    <source>
        <dbReference type="Pfam" id="PF23247"/>
    </source>
</evidence>
<name>A0A8K0H922_9ROSA</name>
<dbReference type="InterPro" id="IPR057135">
    <property type="entry name" value="At4g27190-like_LRR"/>
</dbReference>
<accession>A0A8K0H922</accession>
<dbReference type="AlphaFoldDB" id="A0A8K0H922"/>
<dbReference type="Proteomes" id="UP000796880">
    <property type="component" value="Unassembled WGS sequence"/>
</dbReference>
<feature type="domain" description="Disease resistance protein At4g27190-like leucine-rich repeats" evidence="2">
    <location>
        <begin position="41"/>
        <end position="143"/>
    </location>
</feature>
<keyword evidence="1" id="KW-0611">Plant defense</keyword>
<evidence type="ECO:0000313" key="4">
    <source>
        <dbReference type="Proteomes" id="UP000796880"/>
    </source>
</evidence>
<proteinExistence type="predicted"/>
<dbReference type="PANTHER" id="PTHR33463">
    <property type="entry name" value="NB-ARC DOMAIN-CONTAINING PROTEIN-RELATED"/>
    <property type="match status" value="1"/>
</dbReference>
<evidence type="ECO:0000313" key="3">
    <source>
        <dbReference type="EMBL" id="KAF3448137.1"/>
    </source>
</evidence>
<dbReference type="Pfam" id="PF23247">
    <property type="entry name" value="LRR_RPS2"/>
    <property type="match status" value="1"/>
</dbReference>
<dbReference type="EMBL" id="VOIH02000004">
    <property type="protein sequence ID" value="KAF3448137.1"/>
    <property type="molecule type" value="Genomic_DNA"/>
</dbReference>
<reference evidence="3" key="1">
    <citation type="submission" date="2020-03" db="EMBL/GenBank/DDBJ databases">
        <title>A high-quality chromosome-level genome assembly of a woody plant with both climbing and erect habits, Rhamnella rubrinervis.</title>
        <authorList>
            <person name="Lu Z."/>
            <person name="Yang Y."/>
            <person name="Zhu X."/>
            <person name="Sun Y."/>
        </authorList>
    </citation>
    <scope>NUCLEOTIDE SEQUENCE</scope>
    <source>
        <strain evidence="3">BYM</strain>
        <tissue evidence="3">Leaf</tissue>
    </source>
</reference>
<dbReference type="PANTHER" id="PTHR33463:SF204">
    <property type="entry name" value="NB-ARC DOMAIN-CONTAINING PROTEIN"/>
    <property type="match status" value="1"/>
</dbReference>
<organism evidence="3 4">
    <name type="scientific">Rhamnella rubrinervis</name>
    <dbReference type="NCBI Taxonomy" id="2594499"/>
    <lineage>
        <taxon>Eukaryota</taxon>
        <taxon>Viridiplantae</taxon>
        <taxon>Streptophyta</taxon>
        <taxon>Embryophyta</taxon>
        <taxon>Tracheophyta</taxon>
        <taxon>Spermatophyta</taxon>
        <taxon>Magnoliopsida</taxon>
        <taxon>eudicotyledons</taxon>
        <taxon>Gunneridae</taxon>
        <taxon>Pentapetalae</taxon>
        <taxon>rosids</taxon>
        <taxon>fabids</taxon>
        <taxon>Rosales</taxon>
        <taxon>Rhamnaceae</taxon>
        <taxon>rhamnoid group</taxon>
        <taxon>Rhamneae</taxon>
        <taxon>Rhamnella</taxon>
    </lineage>
</organism>
<keyword evidence="4" id="KW-1185">Reference proteome</keyword>
<evidence type="ECO:0000256" key="1">
    <source>
        <dbReference type="ARBA" id="ARBA00022821"/>
    </source>
</evidence>
<dbReference type="OrthoDB" id="1165828at2759"/>
<protein>
    <recommendedName>
        <fullName evidence="2">Disease resistance protein At4g27190-like leucine-rich repeats domain-containing protein</fullName>
    </recommendedName>
</protein>
<sequence>MDNLIHVWKDNSNLPGPVFSNLEILKVKKCGRLNYIVPSATSFCNLAQLEAFECHGLKHLITCSVAKSFHQLQSILVMNCQRMVEIVASSDDNENNDDAGANEIIFSRLKDLKLFNLPNLKGFCSRNYDVKFPFLTNWSATNCIGVKISVSGVLQNDSKYGVVPHITLKKNKVNMMIMKTIMMMTLRSGGDDDDIIETKA</sequence>
<comment type="caution">
    <text evidence="3">The sequence shown here is derived from an EMBL/GenBank/DDBJ whole genome shotgun (WGS) entry which is preliminary data.</text>
</comment>
<gene>
    <name evidence="3" type="ORF">FNV43_RR08848</name>
</gene>